<dbReference type="Pfam" id="PF04055">
    <property type="entry name" value="Radical_SAM"/>
    <property type="match status" value="1"/>
</dbReference>
<name>X1NMM4_9ZZZZ</name>
<comment type="caution">
    <text evidence="8">The sequence shown here is derived from an EMBL/GenBank/DDBJ whole genome shotgun (WGS) entry which is preliminary data.</text>
</comment>
<evidence type="ECO:0000256" key="1">
    <source>
        <dbReference type="ARBA" id="ARBA00001966"/>
    </source>
</evidence>
<gene>
    <name evidence="8" type="ORF">S06H3_41460</name>
</gene>
<dbReference type="GO" id="GO:0003824">
    <property type="term" value="F:catalytic activity"/>
    <property type="evidence" value="ECO:0007669"/>
    <property type="project" value="InterPro"/>
</dbReference>
<keyword evidence="2" id="KW-0004">4Fe-4S</keyword>
<sequence>EYSLDIFDLARKEGYYNTYVTNGYMSTKALDILVAHGLEAINIDIKGEAETVKKFCTADVDIVWRNAVGARGQGVWVELTTLVIPGVNDAEEGLRRMARRIKTELGDNTPWHLSGYYPAYKFRNEVYVPPTPVTTLEKARDIGRDEGLKYVYAGNVPGHPYENTFCPGCNHCLIERYGFTITRYELTLDKHCPYCGEKIPIIGEPMPLGQRASHPNI</sequence>
<feature type="non-terminal residue" evidence="8">
    <location>
        <position position="1"/>
    </location>
</feature>
<keyword evidence="6" id="KW-0411">Iron-sulfur</keyword>
<accession>X1NMM4</accession>
<dbReference type="SUPFAM" id="SSF102114">
    <property type="entry name" value="Radical SAM enzymes"/>
    <property type="match status" value="1"/>
</dbReference>
<dbReference type="InterPro" id="IPR013785">
    <property type="entry name" value="Aldolase_TIM"/>
</dbReference>
<keyword evidence="5" id="KW-0408">Iron</keyword>
<keyword evidence="3" id="KW-0949">S-adenosyl-L-methionine</keyword>
<organism evidence="8">
    <name type="scientific">marine sediment metagenome</name>
    <dbReference type="NCBI Taxonomy" id="412755"/>
    <lineage>
        <taxon>unclassified sequences</taxon>
        <taxon>metagenomes</taxon>
        <taxon>ecological metagenomes</taxon>
    </lineage>
</organism>
<evidence type="ECO:0000256" key="3">
    <source>
        <dbReference type="ARBA" id="ARBA00022691"/>
    </source>
</evidence>
<evidence type="ECO:0000256" key="6">
    <source>
        <dbReference type="ARBA" id="ARBA00023014"/>
    </source>
</evidence>
<dbReference type="InterPro" id="IPR007197">
    <property type="entry name" value="rSAM"/>
</dbReference>
<protein>
    <recommendedName>
        <fullName evidence="7">Radical SAM core domain-containing protein</fullName>
    </recommendedName>
</protein>
<dbReference type="AlphaFoldDB" id="X1NMM4"/>
<evidence type="ECO:0000259" key="7">
    <source>
        <dbReference type="Pfam" id="PF04055"/>
    </source>
</evidence>
<proteinExistence type="predicted"/>
<dbReference type="InterPro" id="IPR058240">
    <property type="entry name" value="rSAM_sf"/>
</dbReference>
<evidence type="ECO:0000256" key="5">
    <source>
        <dbReference type="ARBA" id="ARBA00023004"/>
    </source>
</evidence>
<evidence type="ECO:0000313" key="8">
    <source>
        <dbReference type="EMBL" id="GAI45272.1"/>
    </source>
</evidence>
<dbReference type="PANTHER" id="PTHR30352">
    <property type="entry name" value="PYRUVATE FORMATE-LYASE-ACTIVATING ENZYME"/>
    <property type="match status" value="1"/>
</dbReference>
<feature type="domain" description="Radical SAM core" evidence="7">
    <location>
        <begin position="6"/>
        <end position="95"/>
    </location>
</feature>
<evidence type="ECO:0000256" key="2">
    <source>
        <dbReference type="ARBA" id="ARBA00022485"/>
    </source>
</evidence>
<evidence type="ECO:0000256" key="4">
    <source>
        <dbReference type="ARBA" id="ARBA00022723"/>
    </source>
</evidence>
<dbReference type="GO" id="GO:0046872">
    <property type="term" value="F:metal ion binding"/>
    <property type="evidence" value="ECO:0007669"/>
    <property type="project" value="UniProtKB-KW"/>
</dbReference>
<comment type="cofactor">
    <cofactor evidence="1">
        <name>[4Fe-4S] cluster</name>
        <dbReference type="ChEBI" id="CHEBI:49883"/>
    </cofactor>
</comment>
<dbReference type="Gene3D" id="3.20.20.70">
    <property type="entry name" value="Aldolase class I"/>
    <property type="match status" value="1"/>
</dbReference>
<dbReference type="PANTHER" id="PTHR30352:SF5">
    <property type="entry name" value="PYRUVATE FORMATE-LYASE 1-ACTIVATING ENZYME"/>
    <property type="match status" value="1"/>
</dbReference>
<dbReference type="EMBL" id="BARV01025549">
    <property type="protein sequence ID" value="GAI45272.1"/>
    <property type="molecule type" value="Genomic_DNA"/>
</dbReference>
<reference evidence="8" key="1">
    <citation type="journal article" date="2014" name="Front. Microbiol.">
        <title>High frequency of phylogenetically diverse reductive dehalogenase-homologous genes in deep subseafloor sedimentary metagenomes.</title>
        <authorList>
            <person name="Kawai M."/>
            <person name="Futagami T."/>
            <person name="Toyoda A."/>
            <person name="Takaki Y."/>
            <person name="Nishi S."/>
            <person name="Hori S."/>
            <person name="Arai W."/>
            <person name="Tsubouchi T."/>
            <person name="Morono Y."/>
            <person name="Uchiyama I."/>
            <person name="Ito T."/>
            <person name="Fujiyama A."/>
            <person name="Inagaki F."/>
            <person name="Takami H."/>
        </authorList>
    </citation>
    <scope>NUCLEOTIDE SEQUENCE</scope>
    <source>
        <strain evidence="8">Expedition CK06-06</strain>
    </source>
</reference>
<dbReference type="InterPro" id="IPR034457">
    <property type="entry name" value="Organic_radical-activating"/>
</dbReference>
<dbReference type="GO" id="GO:0051539">
    <property type="term" value="F:4 iron, 4 sulfur cluster binding"/>
    <property type="evidence" value="ECO:0007669"/>
    <property type="project" value="UniProtKB-KW"/>
</dbReference>
<keyword evidence="4" id="KW-0479">Metal-binding</keyword>